<evidence type="ECO:0000259" key="1">
    <source>
        <dbReference type="PROSITE" id="PS50943"/>
    </source>
</evidence>
<keyword evidence="3" id="KW-1185">Reference proteome</keyword>
<dbReference type="InterPro" id="IPR010982">
    <property type="entry name" value="Lambda_DNA-bd_dom_sf"/>
</dbReference>
<dbReference type="Gene3D" id="1.10.260.40">
    <property type="entry name" value="lambda repressor-like DNA-binding domains"/>
    <property type="match status" value="1"/>
</dbReference>
<comment type="caution">
    <text evidence="2">The sequence shown here is derived from an EMBL/GenBank/DDBJ whole genome shotgun (WGS) entry which is preliminary data.</text>
</comment>
<dbReference type="AlphaFoldDB" id="A0A4P5P626"/>
<dbReference type="InterPro" id="IPR001387">
    <property type="entry name" value="Cro/C1-type_HTH"/>
</dbReference>
<dbReference type="GO" id="GO:0003677">
    <property type="term" value="F:DNA binding"/>
    <property type="evidence" value="ECO:0007669"/>
    <property type="project" value="InterPro"/>
</dbReference>
<dbReference type="EMBL" id="BJCC01000009">
    <property type="protein sequence ID" value="GCF93160.1"/>
    <property type="molecule type" value="Genomic_DNA"/>
</dbReference>
<gene>
    <name evidence="2" type="ORF">NRIC_10510</name>
</gene>
<dbReference type="Proteomes" id="UP000290567">
    <property type="component" value="Unassembled WGS sequence"/>
</dbReference>
<protein>
    <recommendedName>
        <fullName evidence="1">HTH cro/C1-type domain-containing protein</fullName>
    </recommendedName>
</protein>
<dbReference type="PROSITE" id="PS50943">
    <property type="entry name" value="HTH_CROC1"/>
    <property type="match status" value="1"/>
</dbReference>
<reference evidence="3" key="1">
    <citation type="submission" date="2019-02" db="EMBL/GenBank/DDBJ databases">
        <title>Draft genome sequence of Enterococcus sp. Gos25-1.</title>
        <authorList>
            <person name="Tanaka N."/>
            <person name="Shiwa Y."/>
            <person name="Fujita N."/>
        </authorList>
    </citation>
    <scope>NUCLEOTIDE SEQUENCE [LARGE SCALE GENOMIC DNA]</scope>
    <source>
        <strain evidence="3">Gos25-1</strain>
    </source>
</reference>
<evidence type="ECO:0000313" key="2">
    <source>
        <dbReference type="EMBL" id="GCF93160.1"/>
    </source>
</evidence>
<feature type="domain" description="HTH cro/C1-type" evidence="1">
    <location>
        <begin position="2"/>
        <end position="30"/>
    </location>
</feature>
<organism evidence="2 3">
    <name type="scientific">Enterococcus florum</name>
    <dbReference type="NCBI Taxonomy" id="2480627"/>
    <lineage>
        <taxon>Bacteria</taxon>
        <taxon>Bacillati</taxon>
        <taxon>Bacillota</taxon>
        <taxon>Bacilli</taxon>
        <taxon>Lactobacillales</taxon>
        <taxon>Enterococcaceae</taxon>
        <taxon>Enterococcus</taxon>
    </lineage>
</organism>
<name>A0A4P5P626_9ENTE</name>
<evidence type="ECO:0000313" key="3">
    <source>
        <dbReference type="Proteomes" id="UP000290567"/>
    </source>
</evidence>
<sequence>MSKWELDKSYPDLELLVGMSQLFETSVDHLLGLEEATETQKRSILDFFFQRKSEEVYHPSEKERKRMKKVCFVMYVSQGLNWVNASPYGGNFGQVQLIKQLKEELSPYYDLSFDPTTMEEEPDLLVIPERFKHWSEKNAGNYLILPMMLLFQKDYPAIKQRIDDYFEETQKGA</sequence>
<proteinExistence type="predicted"/>
<accession>A0A4P5P626</accession>